<proteinExistence type="predicted"/>
<dbReference type="InterPro" id="IPR014720">
    <property type="entry name" value="dsRBD_dom"/>
</dbReference>
<evidence type="ECO:0000259" key="2">
    <source>
        <dbReference type="PROSITE" id="PS50137"/>
    </source>
</evidence>
<dbReference type="CDD" id="cd19855">
    <property type="entry name" value="DSRM_DHX9_rpt2"/>
    <property type="match status" value="1"/>
</dbReference>
<dbReference type="PROSITE" id="PS50137">
    <property type="entry name" value="DS_RBD"/>
    <property type="match status" value="1"/>
</dbReference>
<dbReference type="InterPro" id="IPR027417">
    <property type="entry name" value="P-loop_NTPase"/>
</dbReference>
<keyword evidence="3" id="KW-1185">Reference proteome</keyword>
<dbReference type="Gene3D" id="3.30.160.20">
    <property type="match status" value="1"/>
</dbReference>
<sequence>MGTAVNDPNMFVTEQVPYQSSHRPFMAPTLTTHDRYVGQKAEEISMSESVDLTSDIHGGWTMENCISALNEFMQKNRQPVANFVINSTGEEHARTFVAACSIFVPQLKKTISARNPGVTKKSAKALCALSLVRQLFHMGIMHASGQKVKKPTASTLPEIKVKVEDSLAIRLEGYLTGCGVLPVKEVKSAQPENPVSLVINQQLEKFPLAESYQAGSISWSPSQQNWNPWYGNNIDEKPLAFMSLEEISKDLLMREKAKEITPEMTATRKGLPVFQHAAEILAAVKNNPVVLIKGATVTYSKVVEPFSIASSLNLGGSAQFRWLKGLPLREQNSLATVLDLAFALKVCLLVHTVLLCL</sequence>
<reference evidence="4" key="1">
    <citation type="submission" date="2022-11" db="UniProtKB">
        <authorList>
            <consortium name="WormBaseParasite"/>
        </authorList>
    </citation>
    <scope>IDENTIFICATION</scope>
</reference>
<evidence type="ECO:0000256" key="1">
    <source>
        <dbReference type="PROSITE-ProRule" id="PRU00266"/>
    </source>
</evidence>
<dbReference type="InterPro" id="IPR044446">
    <property type="entry name" value="DHX9_DSRM_2"/>
</dbReference>
<dbReference type="Proteomes" id="UP000887574">
    <property type="component" value="Unplaced"/>
</dbReference>
<evidence type="ECO:0000313" key="4">
    <source>
        <dbReference type="WBParaSite" id="jg24105"/>
    </source>
</evidence>
<dbReference type="FunFam" id="3.30.160.20:FF:000028">
    <property type="entry name" value="ATP-dependent RNA helicase A"/>
    <property type="match status" value="1"/>
</dbReference>
<dbReference type="SMART" id="SM00358">
    <property type="entry name" value="DSRM"/>
    <property type="match status" value="1"/>
</dbReference>
<dbReference type="GO" id="GO:0003725">
    <property type="term" value="F:double-stranded RNA binding"/>
    <property type="evidence" value="ECO:0007669"/>
    <property type="project" value="InterPro"/>
</dbReference>
<organism evidence="3 4">
    <name type="scientific">Ditylenchus dipsaci</name>
    <dbReference type="NCBI Taxonomy" id="166011"/>
    <lineage>
        <taxon>Eukaryota</taxon>
        <taxon>Metazoa</taxon>
        <taxon>Ecdysozoa</taxon>
        <taxon>Nematoda</taxon>
        <taxon>Chromadorea</taxon>
        <taxon>Rhabditida</taxon>
        <taxon>Tylenchina</taxon>
        <taxon>Tylenchomorpha</taxon>
        <taxon>Sphaerularioidea</taxon>
        <taxon>Anguinidae</taxon>
        <taxon>Anguininae</taxon>
        <taxon>Ditylenchus</taxon>
    </lineage>
</organism>
<dbReference type="WBParaSite" id="jg24105">
    <property type="protein sequence ID" value="jg24105"/>
    <property type="gene ID" value="jg24105"/>
</dbReference>
<evidence type="ECO:0000313" key="3">
    <source>
        <dbReference type="Proteomes" id="UP000887574"/>
    </source>
</evidence>
<accession>A0A915DYP3</accession>
<keyword evidence="1" id="KW-0694">RNA-binding</keyword>
<protein>
    <submittedName>
        <fullName evidence="4">DRBM domain-containing protein</fullName>
    </submittedName>
</protein>
<name>A0A915DYP3_9BILA</name>
<dbReference type="Pfam" id="PF00035">
    <property type="entry name" value="dsrm"/>
    <property type="match status" value="1"/>
</dbReference>
<dbReference type="Gene3D" id="3.40.50.300">
    <property type="entry name" value="P-loop containing nucleotide triphosphate hydrolases"/>
    <property type="match status" value="1"/>
</dbReference>
<dbReference type="AlphaFoldDB" id="A0A915DYP3"/>
<feature type="domain" description="DRBM" evidence="2">
    <location>
        <begin position="64"/>
        <end position="137"/>
    </location>
</feature>
<dbReference type="SUPFAM" id="SSF54768">
    <property type="entry name" value="dsRNA-binding domain-like"/>
    <property type="match status" value="1"/>
</dbReference>